<evidence type="ECO:0000313" key="15">
    <source>
        <dbReference type="Proteomes" id="UP001165590"/>
    </source>
</evidence>
<feature type="domain" description="Anti-sigma K factor RskA C-terminal" evidence="12">
    <location>
        <begin position="123"/>
        <end position="262"/>
    </location>
</feature>
<keyword evidence="8" id="KW-0804">Transcription</keyword>
<keyword evidence="3" id="KW-1003">Cell membrane</keyword>
<comment type="caution">
    <text evidence="14">The sequence shown here is derived from an EMBL/GenBank/DDBJ whole genome shotgun (WGS) entry which is preliminary data.</text>
</comment>
<feature type="compositionally biased region" description="Basic residues" evidence="11">
    <location>
        <begin position="85"/>
        <end position="96"/>
    </location>
</feature>
<dbReference type="Proteomes" id="UP001165590">
    <property type="component" value="Unassembled WGS sequence"/>
</dbReference>
<evidence type="ECO:0000256" key="1">
    <source>
        <dbReference type="ARBA" id="ARBA00004167"/>
    </source>
</evidence>
<keyword evidence="6" id="KW-0805">Transcription regulation</keyword>
<dbReference type="InterPro" id="IPR041916">
    <property type="entry name" value="Anti_sigma_zinc_sf"/>
</dbReference>
<organism evidence="14 15">
    <name type="scientific">Streptomyces ortus</name>
    <dbReference type="NCBI Taxonomy" id="2867268"/>
    <lineage>
        <taxon>Bacteria</taxon>
        <taxon>Bacillati</taxon>
        <taxon>Actinomycetota</taxon>
        <taxon>Actinomycetes</taxon>
        <taxon>Kitasatosporales</taxon>
        <taxon>Streptomycetaceae</taxon>
        <taxon>Streptomyces</taxon>
    </lineage>
</organism>
<evidence type="ECO:0000256" key="9">
    <source>
        <dbReference type="ARBA" id="ARBA00029829"/>
    </source>
</evidence>
<protein>
    <recommendedName>
        <fullName evidence="10">Regulator of SigK</fullName>
    </recommendedName>
    <alternativeName>
        <fullName evidence="9">Sigma-K anti-sigma factor RskA</fullName>
    </alternativeName>
</protein>
<keyword evidence="5" id="KW-1133">Transmembrane helix</keyword>
<evidence type="ECO:0000256" key="8">
    <source>
        <dbReference type="ARBA" id="ARBA00023163"/>
    </source>
</evidence>
<proteinExistence type="predicted"/>
<dbReference type="RefSeq" id="WP_267030798.1">
    <property type="nucleotide sequence ID" value="NZ_JAIFZO010000002.1"/>
</dbReference>
<name>A0ABT3VFV1_9ACTN</name>
<dbReference type="PANTHER" id="PTHR37461">
    <property type="entry name" value="ANTI-SIGMA-K FACTOR RSKA"/>
    <property type="match status" value="1"/>
</dbReference>
<evidence type="ECO:0000256" key="2">
    <source>
        <dbReference type="ARBA" id="ARBA00004236"/>
    </source>
</evidence>
<evidence type="ECO:0000256" key="10">
    <source>
        <dbReference type="ARBA" id="ARBA00030803"/>
    </source>
</evidence>
<dbReference type="InterPro" id="IPR053877">
    <property type="entry name" value="RskA_N"/>
</dbReference>
<dbReference type="Pfam" id="PF22618">
    <property type="entry name" value="RskA_N"/>
    <property type="match status" value="1"/>
</dbReference>
<evidence type="ECO:0000313" key="14">
    <source>
        <dbReference type="EMBL" id="MCX4238510.1"/>
    </source>
</evidence>
<evidence type="ECO:0000256" key="3">
    <source>
        <dbReference type="ARBA" id="ARBA00022475"/>
    </source>
</evidence>
<accession>A0ABT3VFV1</accession>
<gene>
    <name evidence="14" type="ORF">K3769_38210</name>
</gene>
<sequence length="270" mass="28967">MTTEDPHTLTGAYALHALSDEEREAFERHLGECEACARETAELSATAARLGLAASLPARPALREHVLRQIRTVRQEGPASPALPRRIRTRRTRTRRTRTGWTGTLRIRTAPRGRPVSRWALAACLATATALGVTAVWQHERAQNASEQARRAERGANDIAAVLTAPDARSRTTKLAGGATGTVVVSDSRDRAVFLTSGMAEPPRGKIYQLWFDDDGTMRSAGLMDPARTSQAVLMRGTVGTASGMGVTVEPKGGSEEPTSTPLALLNLPA</sequence>
<evidence type="ECO:0000256" key="6">
    <source>
        <dbReference type="ARBA" id="ARBA00023015"/>
    </source>
</evidence>
<comment type="subcellular location">
    <subcellularLocation>
        <location evidence="2">Cell membrane</location>
    </subcellularLocation>
    <subcellularLocation>
        <location evidence="1">Membrane</location>
        <topology evidence="1">Single-pass membrane protein</topology>
    </subcellularLocation>
</comment>
<keyword evidence="15" id="KW-1185">Reference proteome</keyword>
<dbReference type="Pfam" id="PF10099">
    <property type="entry name" value="RskA_C"/>
    <property type="match status" value="1"/>
</dbReference>
<evidence type="ECO:0000256" key="7">
    <source>
        <dbReference type="ARBA" id="ARBA00023136"/>
    </source>
</evidence>
<feature type="domain" description="Anti-sigma-K factor RskA N-terminal" evidence="13">
    <location>
        <begin position="8"/>
        <end position="39"/>
    </location>
</feature>
<reference evidence="14" key="1">
    <citation type="journal article" date="2022" name="bioRxiv">
        <title>Discovery and biosynthetic assessment of Streptomyces ortus sp nov. isolated from a deep-sea sponge.</title>
        <authorList>
            <person name="Williams S.E."/>
        </authorList>
    </citation>
    <scope>NUCLEOTIDE SEQUENCE</scope>
    <source>
        <strain evidence="14">A15ISP2-DRY2</strain>
    </source>
</reference>
<dbReference type="Gene3D" id="1.10.10.1320">
    <property type="entry name" value="Anti-sigma factor, zinc-finger domain"/>
    <property type="match status" value="1"/>
</dbReference>
<keyword evidence="4" id="KW-0812">Transmembrane</keyword>
<dbReference type="InterPro" id="IPR051474">
    <property type="entry name" value="Anti-sigma-K/W_factor"/>
</dbReference>
<feature type="region of interest" description="Disordered" evidence="11">
    <location>
        <begin position="73"/>
        <end position="96"/>
    </location>
</feature>
<keyword evidence="7" id="KW-0472">Membrane</keyword>
<evidence type="ECO:0000259" key="13">
    <source>
        <dbReference type="Pfam" id="PF22618"/>
    </source>
</evidence>
<evidence type="ECO:0000256" key="11">
    <source>
        <dbReference type="SAM" id="MobiDB-lite"/>
    </source>
</evidence>
<evidence type="ECO:0000256" key="5">
    <source>
        <dbReference type="ARBA" id="ARBA00022989"/>
    </source>
</evidence>
<evidence type="ECO:0000256" key="4">
    <source>
        <dbReference type="ARBA" id="ARBA00022692"/>
    </source>
</evidence>
<dbReference type="InterPro" id="IPR018764">
    <property type="entry name" value="RskA_C"/>
</dbReference>
<evidence type="ECO:0000259" key="12">
    <source>
        <dbReference type="Pfam" id="PF10099"/>
    </source>
</evidence>
<dbReference type="EMBL" id="JAIFZO010000002">
    <property type="protein sequence ID" value="MCX4238510.1"/>
    <property type="molecule type" value="Genomic_DNA"/>
</dbReference>
<dbReference type="PANTHER" id="PTHR37461:SF1">
    <property type="entry name" value="ANTI-SIGMA-K FACTOR RSKA"/>
    <property type="match status" value="1"/>
</dbReference>